<dbReference type="OrthoDB" id="9783240at2"/>
<keyword evidence="4" id="KW-0029">Amino-acid transport</keyword>
<dbReference type="Proteomes" id="UP000197535">
    <property type="component" value="Unassembled WGS sequence"/>
</dbReference>
<gene>
    <name evidence="7" type="ORF">AYR66_08815</name>
</gene>
<reference evidence="7 8" key="1">
    <citation type="submission" date="2016-02" db="EMBL/GenBank/DDBJ databases">
        <authorList>
            <person name="Wen L."/>
            <person name="He K."/>
            <person name="Yang H."/>
        </authorList>
    </citation>
    <scope>NUCLEOTIDE SEQUENCE [LARGE SCALE GENOMIC DNA]</scope>
    <source>
        <strain evidence="7 8">TSA40</strain>
    </source>
</reference>
<sequence>MKHQTFILAAAIAAIAPVAGAQSIVKIGSGAPLTGPNAHYGKDIENGIQLAIDDLNKSGMTIGGKPVRFEVISKDDASDPKTGTQIAQALVDARVNGVIGHFNSSTTIPASKVYSDAGIPQISPAATNPKYTRQGFSSAFRVVPTDDQLGGNIGRFAVATLKLKRFAVIDDRTAYGQGVADEFIKAAKEAGGEIATRQYTGNQASDFRAILTSIKGAKVDGIFYGGMDAQGGPLMRQMKELGIKVPLLGADGICSPEMVKLAGDAIGTKDLYCSESGVALTEMPGGVTFRDRFKARFGADVQVYSPYAYDAVMIMAGAMKKADSVDPQAYLPELKRASYNGVTGKIEFDAKGDLKVPTMTIYTFHGPKREAIAVLK</sequence>
<comment type="similarity">
    <text evidence="1">Belongs to the leucine-binding protein family.</text>
</comment>
<dbReference type="InterPro" id="IPR028081">
    <property type="entry name" value="Leu-bd"/>
</dbReference>
<keyword evidence="2" id="KW-0813">Transport</keyword>
<evidence type="ECO:0000313" key="8">
    <source>
        <dbReference type="Proteomes" id="UP000197535"/>
    </source>
</evidence>
<dbReference type="CDD" id="cd06342">
    <property type="entry name" value="PBP1_ABC_LIVBP-like"/>
    <property type="match status" value="1"/>
</dbReference>
<evidence type="ECO:0000313" key="7">
    <source>
        <dbReference type="EMBL" id="OWW19596.1"/>
    </source>
</evidence>
<dbReference type="PANTHER" id="PTHR47151">
    <property type="entry name" value="LEU/ILE/VAL-BINDING ABC TRANSPORTER SUBUNIT"/>
    <property type="match status" value="1"/>
</dbReference>
<dbReference type="SUPFAM" id="SSF53822">
    <property type="entry name" value="Periplasmic binding protein-like I"/>
    <property type="match status" value="1"/>
</dbReference>
<evidence type="ECO:0000256" key="4">
    <source>
        <dbReference type="ARBA" id="ARBA00022970"/>
    </source>
</evidence>
<dbReference type="RefSeq" id="WP_088706504.1">
    <property type="nucleotide sequence ID" value="NZ_LSTO01000001.1"/>
</dbReference>
<keyword evidence="3 5" id="KW-0732">Signal</keyword>
<dbReference type="Gene3D" id="3.40.50.2300">
    <property type="match status" value="2"/>
</dbReference>
<dbReference type="GO" id="GO:0006865">
    <property type="term" value="P:amino acid transport"/>
    <property type="evidence" value="ECO:0007669"/>
    <property type="project" value="UniProtKB-KW"/>
</dbReference>
<feature type="signal peptide" evidence="5">
    <location>
        <begin position="1"/>
        <end position="21"/>
    </location>
</feature>
<name>A0A254TAC4_9BURK</name>
<feature type="chain" id="PRO_5012310113" evidence="5">
    <location>
        <begin position="22"/>
        <end position="376"/>
    </location>
</feature>
<evidence type="ECO:0000259" key="6">
    <source>
        <dbReference type="Pfam" id="PF13458"/>
    </source>
</evidence>
<evidence type="ECO:0000256" key="1">
    <source>
        <dbReference type="ARBA" id="ARBA00010062"/>
    </source>
</evidence>
<evidence type="ECO:0000256" key="5">
    <source>
        <dbReference type="SAM" id="SignalP"/>
    </source>
</evidence>
<feature type="domain" description="Leucine-binding protein" evidence="6">
    <location>
        <begin position="25"/>
        <end position="361"/>
    </location>
</feature>
<dbReference type="EMBL" id="LSTO01000001">
    <property type="protein sequence ID" value="OWW19596.1"/>
    <property type="molecule type" value="Genomic_DNA"/>
</dbReference>
<comment type="caution">
    <text evidence="7">The sequence shown here is derived from an EMBL/GenBank/DDBJ whole genome shotgun (WGS) entry which is preliminary data.</text>
</comment>
<dbReference type="Pfam" id="PF13458">
    <property type="entry name" value="Peripla_BP_6"/>
    <property type="match status" value="1"/>
</dbReference>
<evidence type="ECO:0000256" key="3">
    <source>
        <dbReference type="ARBA" id="ARBA00022729"/>
    </source>
</evidence>
<organism evidence="7 8">
    <name type="scientific">Noviherbaspirillum denitrificans</name>
    <dbReference type="NCBI Taxonomy" id="1968433"/>
    <lineage>
        <taxon>Bacteria</taxon>
        <taxon>Pseudomonadati</taxon>
        <taxon>Pseudomonadota</taxon>
        <taxon>Betaproteobacteria</taxon>
        <taxon>Burkholderiales</taxon>
        <taxon>Oxalobacteraceae</taxon>
        <taxon>Noviherbaspirillum</taxon>
    </lineage>
</organism>
<dbReference type="PRINTS" id="PR00337">
    <property type="entry name" value="LEUILEVALBP"/>
</dbReference>
<keyword evidence="8" id="KW-1185">Reference proteome</keyword>
<protein>
    <submittedName>
        <fullName evidence="7">Branched chain amino acid ABC transporter substrate-binding protein</fullName>
    </submittedName>
</protein>
<dbReference type="AlphaFoldDB" id="A0A254TAC4"/>
<dbReference type="InterPro" id="IPR028082">
    <property type="entry name" value="Peripla_BP_I"/>
</dbReference>
<accession>A0A254TAC4</accession>
<proteinExistence type="inferred from homology"/>
<evidence type="ECO:0000256" key="2">
    <source>
        <dbReference type="ARBA" id="ARBA00022448"/>
    </source>
</evidence>
<dbReference type="InterPro" id="IPR000709">
    <property type="entry name" value="Leu_Ile_Val-bd"/>
</dbReference>
<dbReference type="PANTHER" id="PTHR47151:SF2">
    <property type="entry name" value="AMINO ACID BINDING PROTEIN"/>
    <property type="match status" value="1"/>
</dbReference>